<dbReference type="FunFam" id="2.60.40.10:FF:000874">
    <property type="entry name" value="Inducible T-cell costimulator"/>
    <property type="match status" value="1"/>
</dbReference>
<dbReference type="GO" id="GO:0098609">
    <property type="term" value="P:cell-cell adhesion"/>
    <property type="evidence" value="ECO:0007669"/>
    <property type="project" value="TreeGrafter"/>
</dbReference>
<dbReference type="InterPro" id="IPR039943">
    <property type="entry name" value="ICOS"/>
</dbReference>
<feature type="domain" description="Immunoglobulin V-set" evidence="13">
    <location>
        <begin position="48"/>
        <end position="154"/>
    </location>
</feature>
<comment type="subcellular location">
    <subcellularLocation>
        <location evidence="1">Cell membrane</location>
        <topology evidence="1">Single-pass type I membrane protein</topology>
    </subcellularLocation>
</comment>
<evidence type="ECO:0000256" key="1">
    <source>
        <dbReference type="ARBA" id="ARBA00004251"/>
    </source>
</evidence>
<keyword evidence="4 12" id="KW-0812">Transmembrane</keyword>
<dbReference type="GO" id="GO:0002517">
    <property type="term" value="P:T cell tolerance induction"/>
    <property type="evidence" value="ECO:0007669"/>
    <property type="project" value="TreeGrafter"/>
</dbReference>
<evidence type="ECO:0000256" key="10">
    <source>
        <dbReference type="ARBA" id="ARBA00023319"/>
    </source>
</evidence>
<dbReference type="GO" id="GO:0005886">
    <property type="term" value="C:plasma membrane"/>
    <property type="evidence" value="ECO:0007669"/>
    <property type="project" value="UniProtKB-SubCell"/>
</dbReference>
<evidence type="ECO:0000256" key="11">
    <source>
        <dbReference type="ARBA" id="ARBA00049688"/>
    </source>
</evidence>
<keyword evidence="15" id="KW-1185">Reference proteome</keyword>
<evidence type="ECO:0000256" key="8">
    <source>
        <dbReference type="ARBA" id="ARBA00023157"/>
    </source>
</evidence>
<evidence type="ECO:0000256" key="5">
    <source>
        <dbReference type="ARBA" id="ARBA00022729"/>
    </source>
</evidence>
<proteinExistence type="predicted"/>
<dbReference type="Gene3D" id="2.60.40.10">
    <property type="entry name" value="Immunoglobulins"/>
    <property type="match status" value="1"/>
</dbReference>
<dbReference type="PANTHER" id="PTHR20904:SF0">
    <property type="entry name" value="INDUCIBLE T-CELL COSTIMULATOR"/>
    <property type="match status" value="1"/>
</dbReference>
<protein>
    <recommendedName>
        <fullName evidence="2">Inducible T-cell costimulator</fullName>
    </recommendedName>
</protein>
<keyword evidence="8" id="KW-1015">Disulfide bond</keyword>
<keyword evidence="6 12" id="KW-1133">Transmembrane helix</keyword>
<feature type="transmembrane region" description="Helical" evidence="12">
    <location>
        <begin position="161"/>
        <end position="184"/>
    </location>
</feature>
<keyword evidence="5" id="KW-0732">Signal</keyword>
<evidence type="ECO:0000256" key="2">
    <source>
        <dbReference type="ARBA" id="ARBA00019739"/>
    </source>
</evidence>
<name>S7PPB7_MYOBR</name>
<dbReference type="InterPro" id="IPR013106">
    <property type="entry name" value="Ig_V-set"/>
</dbReference>
<evidence type="ECO:0000256" key="9">
    <source>
        <dbReference type="ARBA" id="ARBA00023180"/>
    </source>
</evidence>
<dbReference type="AlphaFoldDB" id="S7PPB7"/>
<dbReference type="GO" id="GO:0031295">
    <property type="term" value="P:T cell costimulation"/>
    <property type="evidence" value="ECO:0007669"/>
    <property type="project" value="InterPro"/>
</dbReference>
<accession>S7PPB7</accession>
<evidence type="ECO:0000256" key="7">
    <source>
        <dbReference type="ARBA" id="ARBA00023136"/>
    </source>
</evidence>
<dbReference type="Pfam" id="PF15910">
    <property type="entry name" value="V-set_2"/>
    <property type="match status" value="1"/>
</dbReference>
<keyword evidence="3" id="KW-1003">Cell membrane</keyword>
<dbReference type="InterPro" id="IPR013783">
    <property type="entry name" value="Ig-like_fold"/>
</dbReference>
<dbReference type="EMBL" id="KE163549">
    <property type="protein sequence ID" value="EPQ12683.1"/>
    <property type="molecule type" value="Genomic_DNA"/>
</dbReference>
<evidence type="ECO:0000256" key="12">
    <source>
        <dbReference type="SAM" id="Phobius"/>
    </source>
</evidence>
<organism evidence="14 15">
    <name type="scientific">Myotis brandtii</name>
    <name type="common">Brandt's bat</name>
    <dbReference type="NCBI Taxonomy" id="109478"/>
    <lineage>
        <taxon>Eukaryota</taxon>
        <taxon>Metazoa</taxon>
        <taxon>Chordata</taxon>
        <taxon>Craniata</taxon>
        <taxon>Vertebrata</taxon>
        <taxon>Euteleostomi</taxon>
        <taxon>Mammalia</taxon>
        <taxon>Eutheria</taxon>
        <taxon>Laurasiatheria</taxon>
        <taxon>Chiroptera</taxon>
        <taxon>Yangochiroptera</taxon>
        <taxon>Vespertilionidae</taxon>
        <taxon>Myotis</taxon>
    </lineage>
</organism>
<dbReference type="eggNOG" id="ENOG502S59F">
    <property type="taxonomic scope" value="Eukaryota"/>
</dbReference>
<sequence>MMRTDYQGADAQCRSCRDVVTWQLQFSGDTPGTREKEARFQEEIDDFFKSKIFTFHNGGVQMLCKCSENVQQFRMELLKGTQIICDFSKTKGSGNTVSNQSLKFCQSSNNSVSYFLNNLDSSHDSYYSCRLSIFDPPPFQVKLKSEYLHIYESQLCCQLKFWLPIGCAAFVVVYIFGCAFLCWFKNKRHRSSVHDANSEYMFMAAVNTAKKPGRTGTATFRA</sequence>
<keyword evidence="9" id="KW-0325">Glycoprotein</keyword>
<keyword evidence="7 12" id="KW-0472">Membrane</keyword>
<evidence type="ECO:0000256" key="4">
    <source>
        <dbReference type="ARBA" id="ARBA00022692"/>
    </source>
</evidence>
<evidence type="ECO:0000256" key="6">
    <source>
        <dbReference type="ARBA" id="ARBA00022989"/>
    </source>
</evidence>
<comment type="subunit">
    <text evidence="11">Homodimer; disulfide-linked. Interacts with ICOSLG. Interacts with PIK3R1. Interacts with TBK1; this interaction is critical for the maturation of T follicular regulatory cells.</text>
</comment>
<gene>
    <name evidence="14" type="ORF">D623_10028406</name>
</gene>
<reference evidence="14 15" key="1">
    <citation type="journal article" date="2013" name="Nat. Commun.">
        <title>Genome analysis reveals insights into physiology and longevity of the Brandt's bat Myotis brandtii.</title>
        <authorList>
            <person name="Seim I."/>
            <person name="Fang X."/>
            <person name="Xiong Z."/>
            <person name="Lobanov A.V."/>
            <person name="Huang Z."/>
            <person name="Ma S."/>
            <person name="Feng Y."/>
            <person name="Turanov A.A."/>
            <person name="Zhu Y."/>
            <person name="Lenz T.L."/>
            <person name="Gerashchenko M.V."/>
            <person name="Fan D."/>
            <person name="Hee Yim S."/>
            <person name="Yao X."/>
            <person name="Jordan D."/>
            <person name="Xiong Y."/>
            <person name="Ma Y."/>
            <person name="Lyapunov A.N."/>
            <person name="Chen G."/>
            <person name="Kulakova O.I."/>
            <person name="Sun Y."/>
            <person name="Lee S.G."/>
            <person name="Bronson R.T."/>
            <person name="Moskalev A.A."/>
            <person name="Sunyaev S.R."/>
            <person name="Zhang G."/>
            <person name="Krogh A."/>
            <person name="Wang J."/>
            <person name="Gladyshev V.N."/>
        </authorList>
    </citation>
    <scope>NUCLEOTIDE SEQUENCE [LARGE SCALE GENOMIC DNA]</scope>
</reference>
<dbReference type="PANTHER" id="PTHR20904">
    <property type="entry name" value="INDUCIBLE T-CELL COSTIMULATOR ICOS"/>
    <property type="match status" value="1"/>
</dbReference>
<evidence type="ECO:0000256" key="3">
    <source>
        <dbReference type="ARBA" id="ARBA00022475"/>
    </source>
</evidence>
<evidence type="ECO:0000313" key="14">
    <source>
        <dbReference type="EMBL" id="EPQ12683.1"/>
    </source>
</evidence>
<keyword evidence="10" id="KW-0393">Immunoglobulin domain</keyword>
<evidence type="ECO:0000259" key="13">
    <source>
        <dbReference type="Pfam" id="PF15910"/>
    </source>
</evidence>
<evidence type="ECO:0000313" key="15">
    <source>
        <dbReference type="Proteomes" id="UP000052978"/>
    </source>
</evidence>
<dbReference type="Proteomes" id="UP000052978">
    <property type="component" value="Unassembled WGS sequence"/>
</dbReference>